<evidence type="ECO:0000256" key="3">
    <source>
        <dbReference type="ARBA" id="ARBA00004667"/>
    </source>
</evidence>
<dbReference type="InterPro" id="IPR001348">
    <property type="entry name" value="ATP_PRibTrfase_HisG"/>
</dbReference>
<keyword evidence="10" id="KW-0547">Nucleotide-binding</keyword>
<comment type="catalytic activity">
    <reaction evidence="1">
        <text>1-(5-phospho-beta-D-ribosyl)-ATP + diphosphate = 5-phospho-alpha-D-ribose 1-diphosphate + ATP</text>
        <dbReference type="Rhea" id="RHEA:18473"/>
        <dbReference type="ChEBI" id="CHEBI:30616"/>
        <dbReference type="ChEBI" id="CHEBI:33019"/>
        <dbReference type="ChEBI" id="CHEBI:58017"/>
        <dbReference type="ChEBI" id="CHEBI:73183"/>
        <dbReference type="EC" id="2.4.2.17"/>
    </reaction>
</comment>
<evidence type="ECO:0000256" key="13">
    <source>
        <dbReference type="ARBA" id="ARBA00024861"/>
    </source>
</evidence>
<evidence type="ECO:0000256" key="4">
    <source>
        <dbReference type="ARBA" id="ARBA00011946"/>
    </source>
</evidence>
<evidence type="ECO:0000256" key="9">
    <source>
        <dbReference type="ARBA" id="ARBA00022679"/>
    </source>
</evidence>
<organism evidence="15">
    <name type="scientific">uncultured marine thaumarchaeote AD1000_40_H03</name>
    <dbReference type="NCBI Taxonomy" id="1455914"/>
    <lineage>
        <taxon>Archaea</taxon>
        <taxon>Nitrososphaerota</taxon>
        <taxon>environmental samples</taxon>
    </lineage>
</organism>
<dbReference type="PANTHER" id="PTHR21403:SF10">
    <property type="entry name" value="ATP PHOSPHORIBOSYLTRANSFERASE"/>
    <property type="match status" value="1"/>
</dbReference>
<feature type="domain" description="ATP phosphoribosyltransferase catalytic" evidence="14">
    <location>
        <begin position="12"/>
        <end position="74"/>
    </location>
</feature>
<comment type="function">
    <text evidence="13">Catalyzes the condensation of ATP and 5-phosphoribose 1-diphosphate to form N'-(5'-phosphoribosyl)-ATP (PR-ATP). Has a crucial role in the pathway because the rate of histidine biosynthesis seems to be controlled primarily by regulation of HisG enzymatic activity.</text>
</comment>
<proteinExistence type="predicted"/>
<dbReference type="InterPro" id="IPR013820">
    <property type="entry name" value="ATP_PRibTrfase_cat"/>
</dbReference>
<comment type="subcellular location">
    <subcellularLocation>
        <location evidence="2">Cytoplasm</location>
    </subcellularLocation>
</comment>
<dbReference type="GO" id="GO:0000105">
    <property type="term" value="P:L-histidine biosynthetic process"/>
    <property type="evidence" value="ECO:0007669"/>
    <property type="project" value="UniProtKB-UniPathway"/>
</dbReference>
<dbReference type="EMBL" id="KF900405">
    <property type="protein sequence ID" value="AIE93814.1"/>
    <property type="molecule type" value="Genomic_DNA"/>
</dbReference>
<evidence type="ECO:0000256" key="2">
    <source>
        <dbReference type="ARBA" id="ARBA00004496"/>
    </source>
</evidence>
<keyword evidence="11" id="KW-0067">ATP-binding</keyword>
<keyword evidence="6" id="KW-0963">Cytoplasm</keyword>
<name>A0A075FR98_9ARCH</name>
<evidence type="ECO:0000256" key="12">
    <source>
        <dbReference type="ARBA" id="ARBA00023102"/>
    </source>
</evidence>
<dbReference type="GO" id="GO:0005737">
    <property type="term" value="C:cytoplasm"/>
    <property type="evidence" value="ECO:0007669"/>
    <property type="project" value="UniProtKB-SubCell"/>
</dbReference>
<gene>
    <name evidence="15" type="primary">hisG</name>
</gene>
<comment type="pathway">
    <text evidence="3">Amino-acid biosynthesis; L-histidine biosynthesis; L-histidine from 5-phospho-alpha-D-ribose 1-diphosphate: step 1/9.</text>
</comment>
<keyword evidence="9 15" id="KW-0808">Transferase</keyword>
<accession>A0A075FR98</accession>
<evidence type="ECO:0000256" key="1">
    <source>
        <dbReference type="ARBA" id="ARBA00000915"/>
    </source>
</evidence>
<dbReference type="UniPathway" id="UPA00031">
    <property type="reaction ID" value="UER00006"/>
</dbReference>
<sequence length="76" mass="8338">MIVTPWMRVGTNKNVQIHLSFGATEAKPPDDVDAIMDVTETGTTLQQNGLKITDVVMESSAHLIANKKSLKDKKKT</sequence>
<dbReference type="PANTHER" id="PTHR21403">
    <property type="entry name" value="ATP PHOSPHORIBOSYLTRANSFERASE ATP-PRTASE"/>
    <property type="match status" value="1"/>
</dbReference>
<dbReference type="AlphaFoldDB" id="A0A075FR98"/>
<evidence type="ECO:0000313" key="15">
    <source>
        <dbReference type="EMBL" id="AIE93814.1"/>
    </source>
</evidence>
<evidence type="ECO:0000256" key="7">
    <source>
        <dbReference type="ARBA" id="ARBA00022605"/>
    </source>
</evidence>
<dbReference type="GO" id="GO:0005524">
    <property type="term" value="F:ATP binding"/>
    <property type="evidence" value="ECO:0007669"/>
    <property type="project" value="UniProtKB-KW"/>
</dbReference>
<keyword evidence="8 15" id="KW-0328">Glycosyltransferase</keyword>
<reference evidence="15" key="1">
    <citation type="journal article" date="2014" name="Genome Biol. Evol.">
        <title>Pangenome evidence for extensive interdomain horizontal transfer affecting lineage core and shell genes in uncultured planktonic thaumarchaeota and euryarchaeota.</title>
        <authorList>
            <person name="Deschamps P."/>
            <person name="Zivanovic Y."/>
            <person name="Moreira D."/>
            <person name="Rodriguez-Valera F."/>
            <person name="Lopez-Garcia P."/>
        </authorList>
    </citation>
    <scope>NUCLEOTIDE SEQUENCE</scope>
</reference>
<dbReference type="Pfam" id="PF01634">
    <property type="entry name" value="HisG"/>
    <property type="match status" value="1"/>
</dbReference>
<evidence type="ECO:0000256" key="8">
    <source>
        <dbReference type="ARBA" id="ARBA00022676"/>
    </source>
</evidence>
<evidence type="ECO:0000256" key="11">
    <source>
        <dbReference type="ARBA" id="ARBA00022840"/>
    </source>
</evidence>
<evidence type="ECO:0000256" key="6">
    <source>
        <dbReference type="ARBA" id="ARBA00022490"/>
    </source>
</evidence>
<evidence type="ECO:0000259" key="14">
    <source>
        <dbReference type="Pfam" id="PF01634"/>
    </source>
</evidence>
<keyword evidence="7" id="KW-0028">Amino-acid biosynthesis</keyword>
<protein>
    <recommendedName>
        <fullName evidence="5">ATP phosphoribosyltransferase</fullName>
        <ecNumber evidence="4">2.4.2.17</ecNumber>
    </recommendedName>
</protein>
<dbReference type="Gene3D" id="3.40.190.10">
    <property type="entry name" value="Periplasmic binding protein-like II"/>
    <property type="match status" value="1"/>
</dbReference>
<dbReference type="EC" id="2.4.2.17" evidence="4"/>
<dbReference type="SUPFAM" id="SSF53850">
    <property type="entry name" value="Periplasmic binding protein-like II"/>
    <property type="match status" value="1"/>
</dbReference>
<evidence type="ECO:0000256" key="10">
    <source>
        <dbReference type="ARBA" id="ARBA00022741"/>
    </source>
</evidence>
<keyword evidence="12" id="KW-0368">Histidine biosynthesis</keyword>
<evidence type="ECO:0000256" key="5">
    <source>
        <dbReference type="ARBA" id="ARBA00020998"/>
    </source>
</evidence>
<dbReference type="GO" id="GO:0003879">
    <property type="term" value="F:ATP phosphoribosyltransferase activity"/>
    <property type="evidence" value="ECO:0007669"/>
    <property type="project" value="UniProtKB-EC"/>
</dbReference>